<dbReference type="GO" id="GO:0046872">
    <property type="term" value="F:metal ion binding"/>
    <property type="evidence" value="ECO:0007669"/>
    <property type="project" value="UniProtKB-KW"/>
</dbReference>
<dbReference type="SUPFAM" id="SSF55031">
    <property type="entry name" value="Bacterial exopeptidase dimerisation domain"/>
    <property type="match status" value="1"/>
</dbReference>
<dbReference type="Gene3D" id="3.30.70.360">
    <property type="match status" value="1"/>
</dbReference>
<proteinExistence type="predicted"/>
<accession>A0A7W8N5U2</accession>
<keyword evidence="2" id="KW-0479">Metal-binding</keyword>
<dbReference type="InterPro" id="IPR002933">
    <property type="entry name" value="Peptidase_M20"/>
</dbReference>
<protein>
    <submittedName>
        <fullName evidence="6">Acetylornithine deacetylase/succinyl-diaminopimelate desuccinylase-like protein</fullName>
    </submittedName>
</protein>
<gene>
    <name evidence="6" type="ORF">HDF10_003949</name>
</gene>
<dbReference type="PANTHER" id="PTHR43808:SF17">
    <property type="entry name" value="PEPTIDASE M20"/>
    <property type="match status" value="1"/>
</dbReference>
<dbReference type="InterPro" id="IPR011650">
    <property type="entry name" value="Peptidase_M20_dimer"/>
</dbReference>
<dbReference type="EMBL" id="JACHDZ010000007">
    <property type="protein sequence ID" value="MBB5345948.1"/>
    <property type="molecule type" value="Genomic_DNA"/>
</dbReference>
<sequence length="455" mass="48411">MPATASAQRRISRLATLTAVHRAFHWLHLHQPQLRQWQLELVRIPAPPFGESARAAWFLERFQTLGLTNLHLDDAGNALAELQPEPASTSSPTSASLNNVISTEAADSLTVRRAVERPPHFAEPANASPISSQAQPCILLSAHLDTVFPANTPIHPTEEKDSPRIHAPGICDNAAGLTALLAIAAALRFANITPPIPILFAANVGEEGVGDLRGMRHLFERGPYRTRIAAALILEGGGTAAAIHRALGSLRFRVTITGPGGHSWADAGTPNPILLLSQALTEIAALTLPTDPLTTLNVGHISGGTSINSIPESASALLDLRSTDSTQLLATATLVHQIFDHIVTTQSTINTPLKLHIDTIGNRPAATLPDDSPLLHTLRAVDRHLSLRTELRLGSTDANIPLSRGIPALALGSGGIGGGIHTLQEWYDPTARETALHRILLTLLDTTQLLAEGDL</sequence>
<dbReference type="GO" id="GO:0016787">
    <property type="term" value="F:hydrolase activity"/>
    <property type="evidence" value="ECO:0007669"/>
    <property type="project" value="UniProtKB-KW"/>
</dbReference>
<evidence type="ECO:0000259" key="5">
    <source>
        <dbReference type="Pfam" id="PF07687"/>
    </source>
</evidence>
<dbReference type="InterPro" id="IPR001261">
    <property type="entry name" value="ArgE/DapE_CS"/>
</dbReference>
<dbReference type="InterPro" id="IPR036264">
    <property type="entry name" value="Bact_exopeptidase_dim_dom"/>
</dbReference>
<evidence type="ECO:0000313" key="6">
    <source>
        <dbReference type="EMBL" id="MBB5345948.1"/>
    </source>
</evidence>
<dbReference type="SUPFAM" id="SSF53187">
    <property type="entry name" value="Zn-dependent exopeptidases"/>
    <property type="match status" value="1"/>
</dbReference>
<comment type="cofactor">
    <cofactor evidence="1">
        <name>Zn(2+)</name>
        <dbReference type="ChEBI" id="CHEBI:29105"/>
    </cofactor>
</comment>
<reference evidence="6 7" key="1">
    <citation type="submission" date="2020-08" db="EMBL/GenBank/DDBJ databases">
        <title>Genomic Encyclopedia of Type Strains, Phase IV (KMG-V): Genome sequencing to study the core and pangenomes of soil and plant-associated prokaryotes.</title>
        <authorList>
            <person name="Whitman W."/>
        </authorList>
    </citation>
    <scope>NUCLEOTIDE SEQUENCE [LARGE SCALE GENOMIC DNA]</scope>
    <source>
        <strain evidence="6 7">M8US30</strain>
    </source>
</reference>
<dbReference type="Gene3D" id="3.40.630.10">
    <property type="entry name" value="Zn peptidases"/>
    <property type="match status" value="1"/>
</dbReference>
<name>A0A7W8N5U2_9BACT</name>
<keyword evidence="3" id="KW-0378">Hydrolase</keyword>
<dbReference type="AlphaFoldDB" id="A0A7W8N5U2"/>
<evidence type="ECO:0000256" key="1">
    <source>
        <dbReference type="ARBA" id="ARBA00001947"/>
    </source>
</evidence>
<dbReference type="Pfam" id="PF07687">
    <property type="entry name" value="M20_dimer"/>
    <property type="match status" value="1"/>
</dbReference>
<organism evidence="6 7">
    <name type="scientific">Tunturiibacter lichenicola</name>
    <dbReference type="NCBI Taxonomy" id="2051959"/>
    <lineage>
        <taxon>Bacteria</taxon>
        <taxon>Pseudomonadati</taxon>
        <taxon>Acidobacteriota</taxon>
        <taxon>Terriglobia</taxon>
        <taxon>Terriglobales</taxon>
        <taxon>Acidobacteriaceae</taxon>
        <taxon>Tunturiibacter</taxon>
    </lineage>
</organism>
<keyword evidence="4" id="KW-0862">Zinc</keyword>
<dbReference type="PROSITE" id="PS00758">
    <property type="entry name" value="ARGE_DAPE_CPG2_1"/>
    <property type="match status" value="1"/>
</dbReference>
<dbReference type="PANTHER" id="PTHR43808">
    <property type="entry name" value="ACETYLORNITHINE DEACETYLASE"/>
    <property type="match status" value="1"/>
</dbReference>
<evidence type="ECO:0000256" key="2">
    <source>
        <dbReference type="ARBA" id="ARBA00022723"/>
    </source>
</evidence>
<dbReference type="Pfam" id="PF01546">
    <property type="entry name" value="Peptidase_M20"/>
    <property type="match status" value="1"/>
</dbReference>
<evidence type="ECO:0000256" key="4">
    <source>
        <dbReference type="ARBA" id="ARBA00022833"/>
    </source>
</evidence>
<dbReference type="InterPro" id="IPR050072">
    <property type="entry name" value="Peptidase_M20A"/>
</dbReference>
<evidence type="ECO:0000313" key="7">
    <source>
        <dbReference type="Proteomes" id="UP000569092"/>
    </source>
</evidence>
<evidence type="ECO:0000256" key="3">
    <source>
        <dbReference type="ARBA" id="ARBA00022801"/>
    </source>
</evidence>
<dbReference type="Proteomes" id="UP000569092">
    <property type="component" value="Unassembled WGS sequence"/>
</dbReference>
<feature type="domain" description="Peptidase M20 dimerisation" evidence="5">
    <location>
        <begin position="248"/>
        <end position="340"/>
    </location>
</feature>
<comment type="caution">
    <text evidence="6">The sequence shown here is derived from an EMBL/GenBank/DDBJ whole genome shotgun (WGS) entry which is preliminary data.</text>
</comment>